<keyword evidence="3 10" id="KW-0808">Transferase</keyword>
<feature type="domain" description="AAA" evidence="9">
    <location>
        <begin position="56"/>
        <end position="182"/>
    </location>
</feature>
<dbReference type="SUPFAM" id="SSF52540">
    <property type="entry name" value="P-loop containing nucleoside triphosphate hydrolases"/>
    <property type="match status" value="1"/>
</dbReference>
<evidence type="ECO:0000256" key="2">
    <source>
        <dbReference type="ARBA" id="ARBA00011903"/>
    </source>
</evidence>
<dbReference type="AlphaFoldDB" id="A0A3M8AYP7"/>
<accession>A0A3M8AYP7</accession>
<evidence type="ECO:0000256" key="4">
    <source>
        <dbReference type="ARBA" id="ARBA00022741"/>
    </source>
</evidence>
<dbReference type="PANTHER" id="PTHR32309">
    <property type="entry name" value="TYROSINE-PROTEIN KINASE"/>
    <property type="match status" value="1"/>
</dbReference>
<evidence type="ECO:0000256" key="6">
    <source>
        <dbReference type="ARBA" id="ARBA00022840"/>
    </source>
</evidence>
<evidence type="ECO:0000256" key="5">
    <source>
        <dbReference type="ARBA" id="ARBA00022777"/>
    </source>
</evidence>
<dbReference type="EMBL" id="RHHS01000032">
    <property type="protein sequence ID" value="RNB55807.1"/>
    <property type="molecule type" value="Genomic_DNA"/>
</dbReference>
<reference evidence="10 11" key="1">
    <citation type="submission" date="2018-10" db="EMBL/GenBank/DDBJ databases">
        <title>Phylogenomics of Brevibacillus.</title>
        <authorList>
            <person name="Dunlap C."/>
        </authorList>
    </citation>
    <scope>NUCLEOTIDE SEQUENCE [LARGE SCALE GENOMIC DNA]</scope>
    <source>
        <strain evidence="10 11">DSM 100115</strain>
    </source>
</reference>
<dbReference type="EC" id="2.7.10.2" evidence="2"/>
<dbReference type="NCBIfam" id="TIGR01007">
    <property type="entry name" value="eps_fam"/>
    <property type="match status" value="1"/>
</dbReference>
<evidence type="ECO:0000256" key="3">
    <source>
        <dbReference type="ARBA" id="ARBA00022679"/>
    </source>
</evidence>
<dbReference type="RefSeq" id="WP_122905300.1">
    <property type="nucleotide sequence ID" value="NZ_RHHS01000032.1"/>
</dbReference>
<evidence type="ECO:0000256" key="7">
    <source>
        <dbReference type="ARBA" id="ARBA00023137"/>
    </source>
</evidence>
<dbReference type="InterPro" id="IPR050445">
    <property type="entry name" value="Bact_polysacc_biosynth/exp"/>
</dbReference>
<keyword evidence="5 10" id="KW-0418">Kinase</keyword>
<dbReference type="Pfam" id="PF13614">
    <property type="entry name" value="AAA_31"/>
    <property type="match status" value="1"/>
</dbReference>
<protein>
    <recommendedName>
        <fullName evidence="2">non-specific protein-tyrosine kinase</fullName>
        <ecNumber evidence="2">2.7.10.2</ecNumber>
    </recommendedName>
</protein>
<comment type="catalytic activity">
    <reaction evidence="8">
        <text>L-tyrosyl-[protein] + ATP = O-phospho-L-tyrosyl-[protein] + ADP + H(+)</text>
        <dbReference type="Rhea" id="RHEA:10596"/>
        <dbReference type="Rhea" id="RHEA-COMP:10136"/>
        <dbReference type="Rhea" id="RHEA-COMP:20101"/>
        <dbReference type="ChEBI" id="CHEBI:15378"/>
        <dbReference type="ChEBI" id="CHEBI:30616"/>
        <dbReference type="ChEBI" id="CHEBI:46858"/>
        <dbReference type="ChEBI" id="CHEBI:61978"/>
        <dbReference type="ChEBI" id="CHEBI:456216"/>
        <dbReference type="EC" id="2.7.10.2"/>
    </reaction>
</comment>
<dbReference type="GO" id="GO:0005886">
    <property type="term" value="C:plasma membrane"/>
    <property type="evidence" value="ECO:0007669"/>
    <property type="project" value="TreeGrafter"/>
</dbReference>
<keyword evidence="4" id="KW-0547">Nucleotide-binding</keyword>
<dbReference type="Proteomes" id="UP000268829">
    <property type="component" value="Unassembled WGS sequence"/>
</dbReference>
<keyword evidence="6" id="KW-0067">ATP-binding</keyword>
<dbReference type="InterPro" id="IPR025669">
    <property type="entry name" value="AAA_dom"/>
</dbReference>
<evidence type="ECO:0000256" key="1">
    <source>
        <dbReference type="ARBA" id="ARBA00007316"/>
    </source>
</evidence>
<dbReference type="GO" id="GO:0005524">
    <property type="term" value="F:ATP binding"/>
    <property type="evidence" value="ECO:0007669"/>
    <property type="project" value="UniProtKB-KW"/>
</dbReference>
<name>A0A3M8AYP7_9BACL</name>
<evidence type="ECO:0000256" key="8">
    <source>
        <dbReference type="ARBA" id="ARBA00051245"/>
    </source>
</evidence>
<evidence type="ECO:0000313" key="11">
    <source>
        <dbReference type="Proteomes" id="UP000268829"/>
    </source>
</evidence>
<dbReference type="PANTHER" id="PTHR32309:SF13">
    <property type="entry name" value="FERRIC ENTEROBACTIN TRANSPORT PROTEIN FEPE"/>
    <property type="match status" value="1"/>
</dbReference>
<dbReference type="OrthoDB" id="9794577at2"/>
<organism evidence="10 11">
    <name type="scientific">Brevibacillus gelatini</name>
    <dbReference type="NCBI Taxonomy" id="1655277"/>
    <lineage>
        <taxon>Bacteria</taxon>
        <taxon>Bacillati</taxon>
        <taxon>Bacillota</taxon>
        <taxon>Bacilli</taxon>
        <taxon>Bacillales</taxon>
        <taxon>Paenibacillaceae</taxon>
        <taxon>Brevibacillus</taxon>
    </lineage>
</organism>
<dbReference type="GO" id="GO:0004715">
    <property type="term" value="F:non-membrane spanning protein tyrosine kinase activity"/>
    <property type="evidence" value="ECO:0007669"/>
    <property type="project" value="UniProtKB-EC"/>
</dbReference>
<proteinExistence type="inferred from homology"/>
<keyword evidence="11" id="KW-1185">Reference proteome</keyword>
<sequence>MRRQKHDDRYQKLIAHWDPLSPLVEGYRTLKLNIAFSTQDQMLQTILVTSPGASEGKTVTAANLSLMMAKDRRKTVLVDFDLRNPRIHFTFEMPNLYGVSSYMSGMCPFSDIVQDSGVPDLFIVTAGPIPHSPAELLGTPRLSELLEQLRNHFDVVVMDSPPLIVSDAMVLAREADGCVLVVDAGKTRRDPAVRAVEQLKTAGANLLGVVLNNKKLGKREGYYGYGYVE</sequence>
<dbReference type="CDD" id="cd05387">
    <property type="entry name" value="BY-kinase"/>
    <property type="match status" value="1"/>
</dbReference>
<comment type="similarity">
    <text evidence="1">Belongs to the CpsD/CapB family.</text>
</comment>
<evidence type="ECO:0000259" key="9">
    <source>
        <dbReference type="Pfam" id="PF13614"/>
    </source>
</evidence>
<comment type="caution">
    <text evidence="10">The sequence shown here is derived from an EMBL/GenBank/DDBJ whole genome shotgun (WGS) entry which is preliminary data.</text>
</comment>
<keyword evidence="7" id="KW-0829">Tyrosine-protein kinase</keyword>
<dbReference type="Gene3D" id="3.40.50.300">
    <property type="entry name" value="P-loop containing nucleotide triphosphate hydrolases"/>
    <property type="match status" value="1"/>
</dbReference>
<dbReference type="InterPro" id="IPR005702">
    <property type="entry name" value="Wzc-like_C"/>
</dbReference>
<dbReference type="InterPro" id="IPR027417">
    <property type="entry name" value="P-loop_NTPase"/>
</dbReference>
<gene>
    <name evidence="10" type="ORF">EDM57_13725</name>
</gene>
<evidence type="ECO:0000313" key="10">
    <source>
        <dbReference type="EMBL" id="RNB55807.1"/>
    </source>
</evidence>